<evidence type="ECO:0000313" key="1">
    <source>
        <dbReference type="EMBL" id="MDK2126954.1"/>
    </source>
</evidence>
<dbReference type="RefSeq" id="WP_284103277.1">
    <property type="nucleotide sequence ID" value="NZ_JARRAF010000072.1"/>
</dbReference>
<evidence type="ECO:0000313" key="2">
    <source>
        <dbReference type="Proteomes" id="UP001172778"/>
    </source>
</evidence>
<comment type="caution">
    <text evidence="1">The sequence shown here is derived from an EMBL/GenBank/DDBJ whole genome shotgun (WGS) entry which is preliminary data.</text>
</comment>
<keyword evidence="2" id="KW-1185">Reference proteome</keyword>
<protein>
    <submittedName>
        <fullName evidence="1">Uncharacterized protein</fullName>
    </submittedName>
</protein>
<organism evidence="1 2">
    <name type="scientific">Parachitinimonas caeni</name>
    <dbReference type="NCBI Taxonomy" id="3031301"/>
    <lineage>
        <taxon>Bacteria</taxon>
        <taxon>Pseudomonadati</taxon>
        <taxon>Pseudomonadota</taxon>
        <taxon>Betaproteobacteria</taxon>
        <taxon>Neisseriales</taxon>
        <taxon>Chitinibacteraceae</taxon>
        <taxon>Parachitinimonas</taxon>
    </lineage>
</organism>
<proteinExistence type="predicted"/>
<gene>
    <name evidence="1" type="ORF">PZA18_23190</name>
</gene>
<reference evidence="1" key="1">
    <citation type="submission" date="2023-03" db="EMBL/GenBank/DDBJ databases">
        <title>Chitinimonas shenzhenensis gen. nov., sp. nov., a novel member of family Burkholderiaceae isolated from activated sludge collected in Shen Zhen, China.</title>
        <authorList>
            <person name="Wang X."/>
        </authorList>
    </citation>
    <scope>NUCLEOTIDE SEQUENCE</scope>
    <source>
        <strain evidence="1">DQS-5</strain>
    </source>
</reference>
<name>A0ABT7E4G4_9NEIS</name>
<dbReference type="Proteomes" id="UP001172778">
    <property type="component" value="Unassembled WGS sequence"/>
</dbReference>
<dbReference type="EMBL" id="JARRAF010000072">
    <property type="protein sequence ID" value="MDK2126954.1"/>
    <property type="molecule type" value="Genomic_DNA"/>
</dbReference>
<accession>A0ABT7E4G4</accession>
<sequence>MKSVFQFMSLLGLLALSVVVYGDEGPYIPPAPVEFGDMMRHVDAIIDGKIVSMHRQYINLHNGKLFGDKTDLTEMDCVDRVFDSKIEESYADGLIVVLTNAKIFHRSKNTRNNPERSKLIQLRLFHDSPCKVASSFRKLLKSERWLFLSPSAVTTNREGYGLTYAYLKKSHKSYAWPGYPNDWRFEPSFLSFADGVQPVSLLDVLIKKLKEAQ</sequence>